<evidence type="ECO:0000256" key="1">
    <source>
        <dbReference type="SAM" id="MobiDB-lite"/>
    </source>
</evidence>
<sequence>MEEDPTLPHDEPQDSSKRLRTPNDIITEIDLRCMELNLDANDEENHTTYGASLKSLNEHSSGKSTVFYNYSHDEQGKGVMDGEKDLTNEIEFNQLSISREVQAYEMTNESNWRPLERDLYLKGVEMFGKNSCLIAFNLLHGLKTCIEVTKYMSACDETITHGSIPSSTVDKKEKINAEFTILLAKSDVIGWGAFAKNPINKNVCLGEYTGELITPKEAEKRGKLYDRINTSFLFNLNDRWVIDSCRLGDKLKFANHSSKPNCYAKVMLVGGEHRVGIFSKENIEAGEEIFYDYWYDLDCAPQWALPPDEVSKKDESIVSQGRAKKNQSHC</sequence>
<dbReference type="GO" id="GO:0031507">
    <property type="term" value="P:heterochromatin formation"/>
    <property type="evidence" value="ECO:0007669"/>
    <property type="project" value="TreeGrafter"/>
</dbReference>
<dbReference type="Gene3D" id="2.170.270.10">
    <property type="entry name" value="SET domain"/>
    <property type="match status" value="1"/>
</dbReference>
<dbReference type="GO" id="GO:0032259">
    <property type="term" value="P:methylation"/>
    <property type="evidence" value="ECO:0007669"/>
    <property type="project" value="UniProtKB-KW"/>
</dbReference>
<dbReference type="Pfam" id="PF00856">
    <property type="entry name" value="SET"/>
    <property type="match status" value="1"/>
</dbReference>
<reference evidence="3" key="1">
    <citation type="submission" date="2014-07" db="EMBL/GenBank/DDBJ databases">
        <title>Identification of a novel salt tolerance gene in wild soybean by whole-genome sequencing.</title>
        <authorList>
            <person name="Lam H.-M."/>
            <person name="Qi X."/>
            <person name="Li M.-W."/>
            <person name="Liu X."/>
            <person name="Xie M."/>
            <person name="Ni M."/>
            <person name="Xu X."/>
        </authorList>
    </citation>
    <scope>NUCLEOTIDE SEQUENCE [LARGE SCALE GENOMIC DNA]</scope>
    <source>
        <tissue evidence="3">Root</tissue>
    </source>
</reference>
<feature type="compositionally biased region" description="Basic and acidic residues" evidence="1">
    <location>
        <begin position="1"/>
        <end position="17"/>
    </location>
</feature>
<keyword evidence="3" id="KW-0808">Transferase</keyword>
<accession>A0A0B2Q2Y6</accession>
<dbReference type="SUPFAM" id="SSF82199">
    <property type="entry name" value="SET domain"/>
    <property type="match status" value="1"/>
</dbReference>
<dbReference type="SMART" id="SM00317">
    <property type="entry name" value="SET"/>
    <property type="match status" value="1"/>
</dbReference>
<dbReference type="InterPro" id="IPR045318">
    <property type="entry name" value="EZH1/2-like"/>
</dbReference>
<dbReference type="CDD" id="cd10519">
    <property type="entry name" value="SET_EZH"/>
    <property type="match status" value="1"/>
</dbReference>
<evidence type="ECO:0000259" key="2">
    <source>
        <dbReference type="PROSITE" id="PS50280"/>
    </source>
</evidence>
<protein>
    <submittedName>
        <fullName evidence="3">Histone-lysine N-methyltransferase EZ2</fullName>
        <ecNumber evidence="3">2.1.1.43</ecNumber>
    </submittedName>
</protein>
<gene>
    <name evidence="3" type="ORF">glysoja_028570</name>
</gene>
<feature type="region of interest" description="Disordered" evidence="1">
    <location>
        <begin position="1"/>
        <end position="21"/>
    </location>
</feature>
<name>A0A0B2Q2Y6_GLYSO</name>
<dbReference type="PANTHER" id="PTHR45747:SF14">
    <property type="entry name" value="HISTONE-LYSINE N-METHYLTRANSFERASE EZA1"/>
    <property type="match status" value="1"/>
</dbReference>
<dbReference type="InterPro" id="IPR046341">
    <property type="entry name" value="SET_dom_sf"/>
</dbReference>
<dbReference type="GO" id="GO:0046976">
    <property type="term" value="F:histone H3K27 methyltransferase activity"/>
    <property type="evidence" value="ECO:0007669"/>
    <property type="project" value="TreeGrafter"/>
</dbReference>
<keyword evidence="3" id="KW-0489">Methyltransferase</keyword>
<dbReference type="InterPro" id="IPR001214">
    <property type="entry name" value="SET_dom"/>
</dbReference>
<dbReference type="AlphaFoldDB" id="A0A0B2Q2Y6"/>
<evidence type="ECO:0000313" key="3">
    <source>
        <dbReference type="EMBL" id="KHN14172.1"/>
    </source>
</evidence>
<dbReference type="Proteomes" id="UP000053555">
    <property type="component" value="Unassembled WGS sequence"/>
</dbReference>
<dbReference type="PANTHER" id="PTHR45747">
    <property type="entry name" value="HISTONE-LYSINE N-METHYLTRANSFERASE E(Z)"/>
    <property type="match status" value="1"/>
</dbReference>
<dbReference type="PROSITE" id="PS50280">
    <property type="entry name" value="SET"/>
    <property type="match status" value="1"/>
</dbReference>
<dbReference type="EC" id="2.1.1.43" evidence="3"/>
<dbReference type="EMBL" id="KN661836">
    <property type="protein sequence ID" value="KHN14172.1"/>
    <property type="molecule type" value="Genomic_DNA"/>
</dbReference>
<dbReference type="GO" id="GO:0003682">
    <property type="term" value="F:chromatin binding"/>
    <property type="evidence" value="ECO:0007669"/>
    <property type="project" value="TreeGrafter"/>
</dbReference>
<dbReference type="GO" id="GO:0005634">
    <property type="term" value="C:nucleus"/>
    <property type="evidence" value="ECO:0007669"/>
    <property type="project" value="TreeGrafter"/>
</dbReference>
<organism evidence="3">
    <name type="scientific">Glycine soja</name>
    <name type="common">Wild soybean</name>
    <dbReference type="NCBI Taxonomy" id="3848"/>
    <lineage>
        <taxon>Eukaryota</taxon>
        <taxon>Viridiplantae</taxon>
        <taxon>Streptophyta</taxon>
        <taxon>Embryophyta</taxon>
        <taxon>Tracheophyta</taxon>
        <taxon>Spermatophyta</taxon>
        <taxon>Magnoliopsida</taxon>
        <taxon>eudicotyledons</taxon>
        <taxon>Gunneridae</taxon>
        <taxon>Pentapetalae</taxon>
        <taxon>rosids</taxon>
        <taxon>fabids</taxon>
        <taxon>Fabales</taxon>
        <taxon>Fabaceae</taxon>
        <taxon>Papilionoideae</taxon>
        <taxon>50 kb inversion clade</taxon>
        <taxon>NPAAA clade</taxon>
        <taxon>indigoferoid/millettioid clade</taxon>
        <taxon>Phaseoleae</taxon>
        <taxon>Glycine</taxon>
        <taxon>Glycine subgen. Soja</taxon>
    </lineage>
</organism>
<proteinExistence type="predicted"/>
<feature type="domain" description="SET" evidence="2">
    <location>
        <begin position="179"/>
        <end position="294"/>
    </location>
</feature>